<feature type="compositionally biased region" description="Basic and acidic residues" evidence="2">
    <location>
        <begin position="898"/>
        <end position="910"/>
    </location>
</feature>
<feature type="compositionally biased region" description="Acidic residues" evidence="2">
    <location>
        <begin position="447"/>
        <end position="463"/>
    </location>
</feature>
<feature type="region of interest" description="Disordered" evidence="2">
    <location>
        <begin position="493"/>
        <end position="578"/>
    </location>
</feature>
<feature type="coiled-coil region" evidence="1">
    <location>
        <begin position="954"/>
        <end position="992"/>
    </location>
</feature>
<dbReference type="AlphaFoldDB" id="A0A7M7RDW5"/>
<accession>A0A7M7RDW5</accession>
<dbReference type="InParanoid" id="A0A7M7RDW5"/>
<dbReference type="PANTHER" id="PTHR28651">
    <property type="entry name" value="TRANSMEMBRANE PROTEIN 232"/>
    <property type="match status" value="1"/>
</dbReference>
<dbReference type="OrthoDB" id="10016194at2759"/>
<keyword evidence="1" id="KW-0175">Coiled coil</keyword>
<dbReference type="RefSeq" id="XP_785185.2">
    <property type="nucleotide sequence ID" value="XM_780092.5"/>
</dbReference>
<sequence length="1002" mass="112130">MPITKIPIVHKFGIISQSQRDELQGRLLQQSVYQVSKTSHIPQTTRNPLELTESFIQQFNNPSNLDEKDKNEDLALKLLTRIKRRAGLKDGGRGSHVDIPRAWSELSMLAQCRGKVQEECLDALIVSLRQAEFSLDHIPSLFYLAETTLYWLRTDAMDQPFLRIGEIKLLKMGQAVFLRLFYHHMAGHLQGRSKFKTRLLTYLSGFAENEEAYSPYPGAHLCLRLIASIGKMILGEVMMDELKKHPEELRRDLSDVQEHPKDYLPEAEIKHTYATSSPPNSIAHPDVPRSTPVRDPSKIPPLPQPISQPTSRPNTHQRSRPNTQPTPAPMQQAPRRPDTYTSSIHDLSPSLWHALDVWRCTVHLSAGFPEAVKALSLCGTTLGSEHWVDAVCALFIISEAAKGNMKVMKTLQNLAKGMVPETSAPGDPTRHTTPGSRASQAHRFENLGEEVDLDGFSDSEGSEEGSHISSKGSLSDNQSVEIRLTEMLDSKMELRSDSKSKKFSLDSDMSLGLKQPSNLSSNSLLKSTSLRNTSVAVNIDSPQDKRAASLSDRSTALKGSGSSVQSVPDVSSRESQLDSAGALLGNHVYSQSPVMEEDEDADSDLMPGDESEVEMRRVDVTKPFDDEATILQDEVSGGLRIRREVSFDIDIVGEELIEKRIPAQKKALQQQHIHSEKAVGVGANKVSKQAGEKPEGKLTPLLRRLKANMVSDLDGINGWPWEVAFAYTDLMGHLCLHGNTSNIQKRALVGDRKPDYRSAPTMTSMKLSGLESAGLLDMAEYENLPDDDLGLTVDWSWRVRYAAILALVKLSRCLEGDTTKEGLRTTAWNFLMIRHSKERDDRVMEAFRVGQVDAHLEKEMQKCPSKHSLNSRLAAGLASTYLPPLAPVAQRPRKPQHNKVELPKPMEPIRKGPNRLSLRQELQVATAFQDQDPQVGLYSRTNMDLKRIVEDQWRKELQDQLEDDEKEKREYLKEQQANLEIRQREVAEIKSSKFLGSTAPRV</sequence>
<feature type="region of interest" description="Disordered" evidence="2">
    <location>
        <begin position="887"/>
        <end position="912"/>
    </location>
</feature>
<evidence type="ECO:0000256" key="1">
    <source>
        <dbReference type="SAM" id="Coils"/>
    </source>
</evidence>
<protein>
    <recommendedName>
        <fullName evidence="5">Transmembrane protein 232</fullName>
    </recommendedName>
</protein>
<feature type="compositionally biased region" description="Basic and acidic residues" evidence="2">
    <location>
        <begin position="493"/>
        <end position="505"/>
    </location>
</feature>
<dbReference type="EnsemblMetazoa" id="XM_780092">
    <property type="protein sequence ID" value="XP_785185"/>
    <property type="gene ID" value="LOC580011"/>
</dbReference>
<dbReference type="InterPro" id="IPR031747">
    <property type="entry name" value="TMEM232"/>
</dbReference>
<evidence type="ECO:0000313" key="4">
    <source>
        <dbReference type="Proteomes" id="UP000007110"/>
    </source>
</evidence>
<feature type="compositionally biased region" description="Polar residues" evidence="2">
    <location>
        <begin position="307"/>
        <end position="316"/>
    </location>
</feature>
<dbReference type="KEGG" id="spu:580011"/>
<organism evidence="3 4">
    <name type="scientific">Strongylocentrotus purpuratus</name>
    <name type="common">Purple sea urchin</name>
    <dbReference type="NCBI Taxonomy" id="7668"/>
    <lineage>
        <taxon>Eukaryota</taxon>
        <taxon>Metazoa</taxon>
        <taxon>Echinodermata</taxon>
        <taxon>Eleutherozoa</taxon>
        <taxon>Echinozoa</taxon>
        <taxon>Echinoidea</taxon>
        <taxon>Euechinoidea</taxon>
        <taxon>Echinacea</taxon>
        <taxon>Camarodonta</taxon>
        <taxon>Echinidea</taxon>
        <taxon>Strongylocentrotidae</taxon>
        <taxon>Strongylocentrotus</taxon>
    </lineage>
</organism>
<reference evidence="4" key="1">
    <citation type="submission" date="2015-02" db="EMBL/GenBank/DDBJ databases">
        <title>Genome sequencing for Strongylocentrotus purpuratus.</title>
        <authorList>
            <person name="Murali S."/>
            <person name="Liu Y."/>
            <person name="Vee V."/>
            <person name="English A."/>
            <person name="Wang M."/>
            <person name="Skinner E."/>
            <person name="Han Y."/>
            <person name="Muzny D.M."/>
            <person name="Worley K.C."/>
            <person name="Gibbs R.A."/>
        </authorList>
    </citation>
    <scope>NUCLEOTIDE SEQUENCE</scope>
</reference>
<reference evidence="3" key="2">
    <citation type="submission" date="2021-01" db="UniProtKB">
        <authorList>
            <consortium name="EnsemblMetazoa"/>
        </authorList>
    </citation>
    <scope>IDENTIFICATION</scope>
</reference>
<dbReference type="FunCoup" id="A0A7M7RDW5">
    <property type="interactions" value="21"/>
</dbReference>
<proteinExistence type="predicted"/>
<keyword evidence="4" id="KW-1185">Reference proteome</keyword>
<name>A0A7M7RDW5_STRPU</name>
<feature type="compositionally biased region" description="Low complexity" evidence="2">
    <location>
        <begin position="321"/>
        <end position="334"/>
    </location>
</feature>
<evidence type="ECO:0000313" key="3">
    <source>
        <dbReference type="EnsemblMetazoa" id="XP_785185"/>
    </source>
</evidence>
<feature type="region of interest" description="Disordered" evidence="2">
    <location>
        <begin position="418"/>
        <end position="476"/>
    </location>
</feature>
<evidence type="ECO:0000256" key="2">
    <source>
        <dbReference type="SAM" id="MobiDB-lite"/>
    </source>
</evidence>
<feature type="region of interest" description="Disordered" evidence="2">
    <location>
        <begin position="273"/>
        <end position="342"/>
    </location>
</feature>
<feature type="region of interest" description="Disordered" evidence="2">
    <location>
        <begin position="590"/>
        <end position="613"/>
    </location>
</feature>
<dbReference type="GeneID" id="580011"/>
<dbReference type="OMA" id="WSWRVRF"/>
<dbReference type="PANTHER" id="PTHR28651:SF1">
    <property type="entry name" value="TRANSMEMBRANE PROTEIN 232"/>
    <property type="match status" value="1"/>
</dbReference>
<dbReference type="Pfam" id="PF15877">
    <property type="entry name" value="TMEM232"/>
    <property type="match status" value="3"/>
</dbReference>
<evidence type="ECO:0008006" key="5">
    <source>
        <dbReference type="Google" id="ProtNLM"/>
    </source>
</evidence>
<feature type="compositionally biased region" description="Polar residues" evidence="2">
    <location>
        <begin position="560"/>
        <end position="570"/>
    </location>
</feature>
<feature type="compositionally biased region" description="Acidic residues" evidence="2">
    <location>
        <begin position="595"/>
        <end position="612"/>
    </location>
</feature>
<dbReference type="Proteomes" id="UP000007110">
    <property type="component" value="Unassembled WGS sequence"/>
</dbReference>
<feature type="compositionally biased region" description="Low complexity" evidence="2">
    <location>
        <begin position="506"/>
        <end position="534"/>
    </location>
</feature>